<name>A0A2K2DL84_BRADI</name>
<reference evidence="3" key="3">
    <citation type="submission" date="2018-08" db="UniProtKB">
        <authorList>
            <consortium name="EnsemblPlants"/>
        </authorList>
    </citation>
    <scope>IDENTIFICATION</scope>
    <source>
        <strain evidence="3">cv. Bd21</strain>
    </source>
</reference>
<feature type="signal peptide" evidence="1">
    <location>
        <begin position="1"/>
        <end position="23"/>
    </location>
</feature>
<organism evidence="2">
    <name type="scientific">Brachypodium distachyon</name>
    <name type="common">Purple false brome</name>
    <name type="synonym">Trachynia distachya</name>
    <dbReference type="NCBI Taxonomy" id="15368"/>
    <lineage>
        <taxon>Eukaryota</taxon>
        <taxon>Viridiplantae</taxon>
        <taxon>Streptophyta</taxon>
        <taxon>Embryophyta</taxon>
        <taxon>Tracheophyta</taxon>
        <taxon>Spermatophyta</taxon>
        <taxon>Magnoliopsida</taxon>
        <taxon>Liliopsida</taxon>
        <taxon>Poales</taxon>
        <taxon>Poaceae</taxon>
        <taxon>BOP clade</taxon>
        <taxon>Pooideae</taxon>
        <taxon>Stipodae</taxon>
        <taxon>Brachypodieae</taxon>
        <taxon>Brachypodium</taxon>
    </lineage>
</organism>
<dbReference type="GO" id="GO:0006952">
    <property type="term" value="P:defense response"/>
    <property type="evidence" value="ECO:0000318"/>
    <property type="project" value="GO_Central"/>
</dbReference>
<keyword evidence="4" id="KW-1185">Reference proteome</keyword>
<dbReference type="Gramene" id="PNT75033">
    <property type="protein sequence ID" value="PNT75033"/>
    <property type="gene ID" value="BRADI_1g26662v3"/>
</dbReference>
<accession>A0A2K2DL84</accession>
<dbReference type="AlphaFoldDB" id="A0A2K2DL84"/>
<reference evidence="2" key="2">
    <citation type="submission" date="2017-06" db="EMBL/GenBank/DDBJ databases">
        <title>WGS assembly of Brachypodium distachyon.</title>
        <authorList>
            <consortium name="The International Brachypodium Initiative"/>
            <person name="Lucas S."/>
            <person name="Harmon-Smith M."/>
            <person name="Lail K."/>
            <person name="Tice H."/>
            <person name="Grimwood J."/>
            <person name="Bruce D."/>
            <person name="Barry K."/>
            <person name="Shu S."/>
            <person name="Lindquist E."/>
            <person name="Wang M."/>
            <person name="Pitluck S."/>
            <person name="Vogel J.P."/>
            <person name="Garvin D.F."/>
            <person name="Mockler T.C."/>
            <person name="Schmutz J."/>
            <person name="Rokhsar D."/>
            <person name="Bevan M.W."/>
        </authorList>
    </citation>
    <scope>NUCLEOTIDE SEQUENCE</scope>
    <source>
        <strain evidence="2">Bd21</strain>
    </source>
</reference>
<protein>
    <recommendedName>
        <fullName evidence="5">Knottin scorpion toxin-like domain-containing protein</fullName>
    </recommendedName>
</protein>
<proteinExistence type="predicted"/>
<gene>
    <name evidence="2" type="ORF">BRADI_1g26662v3</name>
</gene>
<sequence length="91" mass="9608">MAFKIATIAASILMLALLVPSSAVELICKEHRARWPNCDSVDACIKRCKVGGYKDGYCSTVLPSACCCTLATKPPAARIIGPMYNEGSGAN</sequence>
<keyword evidence="1" id="KW-0732">Signal</keyword>
<dbReference type="EnsemblPlants" id="PNT75033">
    <property type="protein sequence ID" value="PNT75033"/>
    <property type="gene ID" value="BRADI_1g26662v3"/>
</dbReference>
<feature type="chain" id="PRO_5036043394" description="Knottin scorpion toxin-like domain-containing protein" evidence="1">
    <location>
        <begin position="24"/>
        <end position="91"/>
    </location>
</feature>
<dbReference type="Proteomes" id="UP000008810">
    <property type="component" value="Chromosome 1"/>
</dbReference>
<evidence type="ECO:0000313" key="3">
    <source>
        <dbReference type="EnsemblPlants" id="PNT75033"/>
    </source>
</evidence>
<evidence type="ECO:0000313" key="4">
    <source>
        <dbReference type="Proteomes" id="UP000008810"/>
    </source>
</evidence>
<evidence type="ECO:0008006" key="5">
    <source>
        <dbReference type="Google" id="ProtNLM"/>
    </source>
</evidence>
<reference evidence="2 3" key="1">
    <citation type="journal article" date="2010" name="Nature">
        <title>Genome sequencing and analysis of the model grass Brachypodium distachyon.</title>
        <authorList>
            <consortium name="International Brachypodium Initiative"/>
        </authorList>
    </citation>
    <scope>NUCLEOTIDE SEQUENCE [LARGE SCALE GENOMIC DNA]</scope>
    <source>
        <strain evidence="2 3">Bd21</strain>
    </source>
</reference>
<evidence type="ECO:0000313" key="2">
    <source>
        <dbReference type="EMBL" id="PNT75033.1"/>
    </source>
</evidence>
<evidence type="ECO:0000256" key="1">
    <source>
        <dbReference type="SAM" id="SignalP"/>
    </source>
</evidence>
<dbReference type="EMBL" id="CM000880">
    <property type="protein sequence ID" value="PNT75033.1"/>
    <property type="molecule type" value="Genomic_DNA"/>
</dbReference>
<dbReference type="InParanoid" id="A0A2K2DL84"/>